<dbReference type="Pfam" id="PF18911">
    <property type="entry name" value="PKD_4"/>
    <property type="match status" value="1"/>
</dbReference>
<accession>A0ABT8F877</accession>
<dbReference type="InterPro" id="IPR013783">
    <property type="entry name" value="Ig-like_fold"/>
</dbReference>
<dbReference type="Gene3D" id="2.60.120.260">
    <property type="entry name" value="Galactose-binding domain-like"/>
    <property type="match status" value="1"/>
</dbReference>
<organism evidence="2 3">
    <name type="scientific">Shiella aurantiaca</name>
    <dbReference type="NCBI Taxonomy" id="3058365"/>
    <lineage>
        <taxon>Bacteria</taxon>
        <taxon>Pseudomonadati</taxon>
        <taxon>Bacteroidota</taxon>
        <taxon>Cytophagia</taxon>
        <taxon>Cytophagales</taxon>
        <taxon>Shiellaceae</taxon>
        <taxon>Shiella</taxon>
    </lineage>
</organism>
<evidence type="ECO:0000313" key="3">
    <source>
        <dbReference type="Proteomes" id="UP001168552"/>
    </source>
</evidence>
<dbReference type="SMART" id="SM00089">
    <property type="entry name" value="PKD"/>
    <property type="match status" value="1"/>
</dbReference>
<dbReference type="PROSITE" id="PS51257">
    <property type="entry name" value="PROKAR_LIPOPROTEIN"/>
    <property type="match status" value="1"/>
</dbReference>
<name>A0ABT8F877_9BACT</name>
<dbReference type="InterPro" id="IPR035986">
    <property type="entry name" value="PKD_dom_sf"/>
</dbReference>
<keyword evidence="3" id="KW-1185">Reference proteome</keyword>
<dbReference type="EMBL" id="JAUHJS010000008">
    <property type="protein sequence ID" value="MDN4166692.1"/>
    <property type="molecule type" value="Genomic_DNA"/>
</dbReference>
<comment type="caution">
    <text evidence="2">The sequence shown here is derived from an EMBL/GenBank/DDBJ whole genome shotgun (WGS) entry which is preliminary data.</text>
</comment>
<dbReference type="InterPro" id="IPR022409">
    <property type="entry name" value="PKD/Chitinase_dom"/>
</dbReference>
<evidence type="ECO:0000313" key="2">
    <source>
        <dbReference type="EMBL" id="MDN4166692.1"/>
    </source>
</evidence>
<dbReference type="SUPFAM" id="SSF49299">
    <property type="entry name" value="PKD domain"/>
    <property type="match status" value="1"/>
</dbReference>
<feature type="domain" description="PKD" evidence="1">
    <location>
        <begin position="52"/>
        <end position="112"/>
    </location>
</feature>
<reference evidence="2" key="1">
    <citation type="submission" date="2023-06" db="EMBL/GenBank/DDBJ databases">
        <title>Cytophagales bacterium Strain LB-30, isolated from soil.</title>
        <authorList>
            <person name="Liu B."/>
        </authorList>
    </citation>
    <scope>NUCLEOTIDE SEQUENCE</scope>
    <source>
        <strain evidence="2">LB-30</strain>
    </source>
</reference>
<gene>
    <name evidence="2" type="ORF">QWY31_14370</name>
</gene>
<evidence type="ECO:0000259" key="1">
    <source>
        <dbReference type="PROSITE" id="PS50093"/>
    </source>
</evidence>
<dbReference type="Gene3D" id="2.60.40.10">
    <property type="entry name" value="Immunoglobulins"/>
    <property type="match status" value="1"/>
</dbReference>
<proteinExistence type="predicted"/>
<sequence>MKNLLNTRWLLLAATTLLLSCDKEDEEKPTIASFQFEVSAEDFLTVQFTNFSQNAASYSWAFGDETTSTEEDPSHTYAAAGVYTVTLTATGADGSTSQKSEEVTITDPNEALTLLTGLESKTWKLFREGTSMSVGPDASNPAGYWSGLTNNGTRPCLYLQTFTFNRDGSYVFDDQGSFWAEYGVFNNNAAPGCDVNNTPESCFDATAENMVNACGTDVSAWLSGTHSYEYNASTGELTLSGTGAWIGIPKLGTSGIVTEPTNEVKAKITITENEGYDVMLVEFIYAAEYWPIYYVSYSDASLEPELVTDAPVFGEDLADITPTVFGHTFESATSFDELGLIAGGSIITVGQDDPTDANATKVGMFERIATDYQEAQLRTSPDLKDVNFSNFTTVSVDVYLPSTNTYDPLTKKVIIGFADQSQTEQWWTNLIQYESEELALDTWVTVTFQLDAPSFSSTAGQTPFDRTDLDMVFLQIGGGGHSATGTFYVRNLVFE</sequence>
<dbReference type="CDD" id="cd00146">
    <property type="entry name" value="PKD"/>
    <property type="match status" value="1"/>
</dbReference>
<dbReference type="RefSeq" id="WP_320005231.1">
    <property type="nucleotide sequence ID" value="NZ_JAUHJS010000008.1"/>
</dbReference>
<protein>
    <submittedName>
        <fullName evidence="2">PKD domain-containing protein</fullName>
    </submittedName>
</protein>
<dbReference type="Proteomes" id="UP001168552">
    <property type="component" value="Unassembled WGS sequence"/>
</dbReference>
<dbReference type="InterPro" id="IPR000601">
    <property type="entry name" value="PKD_dom"/>
</dbReference>
<dbReference type="PROSITE" id="PS50093">
    <property type="entry name" value="PKD"/>
    <property type="match status" value="1"/>
</dbReference>